<evidence type="ECO:0000313" key="3">
    <source>
        <dbReference type="EMBL" id="TBL69664.1"/>
    </source>
</evidence>
<dbReference type="GO" id="GO:0006043">
    <property type="term" value="P:glucosamine catabolic process"/>
    <property type="evidence" value="ECO:0007669"/>
    <property type="project" value="TreeGrafter"/>
</dbReference>
<keyword evidence="1" id="KW-0119">Carbohydrate metabolism</keyword>
<dbReference type="GO" id="GO:0004342">
    <property type="term" value="F:glucosamine-6-phosphate deaminase activity"/>
    <property type="evidence" value="ECO:0007669"/>
    <property type="project" value="InterPro"/>
</dbReference>
<dbReference type="OrthoDB" id="9791139at2"/>
<evidence type="ECO:0000259" key="2">
    <source>
        <dbReference type="Pfam" id="PF01182"/>
    </source>
</evidence>
<comment type="caution">
    <text evidence="3">The sequence shown here is derived from an EMBL/GenBank/DDBJ whole genome shotgun (WGS) entry which is preliminary data.</text>
</comment>
<dbReference type="Proteomes" id="UP000293142">
    <property type="component" value="Unassembled WGS sequence"/>
</dbReference>
<organism evidence="3 4">
    <name type="scientific">Paenibacillus thalictri</name>
    <dbReference type="NCBI Taxonomy" id="2527873"/>
    <lineage>
        <taxon>Bacteria</taxon>
        <taxon>Bacillati</taxon>
        <taxon>Bacillota</taxon>
        <taxon>Bacilli</taxon>
        <taxon>Bacillales</taxon>
        <taxon>Paenibacillaceae</taxon>
        <taxon>Paenibacillus</taxon>
    </lineage>
</organism>
<dbReference type="EMBL" id="SIRE01000037">
    <property type="protein sequence ID" value="TBL69664.1"/>
    <property type="molecule type" value="Genomic_DNA"/>
</dbReference>
<dbReference type="PANTHER" id="PTHR11280">
    <property type="entry name" value="GLUCOSAMINE-6-PHOSPHATE ISOMERASE"/>
    <property type="match status" value="1"/>
</dbReference>
<dbReference type="GO" id="GO:0019262">
    <property type="term" value="P:N-acetylneuraminate catabolic process"/>
    <property type="evidence" value="ECO:0007669"/>
    <property type="project" value="TreeGrafter"/>
</dbReference>
<dbReference type="InterPro" id="IPR037171">
    <property type="entry name" value="NagB/RpiA_transferase-like"/>
</dbReference>
<accession>A0A4Q9DDX7</accession>
<feature type="domain" description="Glucosamine/galactosamine-6-phosphate isomerase" evidence="2">
    <location>
        <begin position="21"/>
        <end position="239"/>
    </location>
</feature>
<evidence type="ECO:0000256" key="1">
    <source>
        <dbReference type="ARBA" id="ARBA00023277"/>
    </source>
</evidence>
<reference evidence="3 4" key="1">
    <citation type="submission" date="2019-02" db="EMBL/GenBank/DDBJ databases">
        <title>Paenibacillus sp. nov., isolated from surface-sterilized tissue of Thalictrum simplex L.</title>
        <authorList>
            <person name="Tuo L."/>
        </authorList>
    </citation>
    <scope>NUCLEOTIDE SEQUENCE [LARGE SCALE GENOMIC DNA]</scope>
    <source>
        <strain evidence="3 4">N2SHLJ1</strain>
    </source>
</reference>
<keyword evidence="4" id="KW-1185">Reference proteome</keyword>
<name>A0A4Q9DDX7_9BACL</name>
<dbReference type="GO" id="GO:0006046">
    <property type="term" value="P:N-acetylglucosamine catabolic process"/>
    <property type="evidence" value="ECO:0007669"/>
    <property type="project" value="TreeGrafter"/>
</dbReference>
<dbReference type="GO" id="GO:0042802">
    <property type="term" value="F:identical protein binding"/>
    <property type="evidence" value="ECO:0007669"/>
    <property type="project" value="TreeGrafter"/>
</dbReference>
<gene>
    <name evidence="3" type="ORF">EYB31_35370</name>
</gene>
<dbReference type="Gene3D" id="3.40.50.1360">
    <property type="match status" value="1"/>
</dbReference>
<evidence type="ECO:0000313" key="4">
    <source>
        <dbReference type="Proteomes" id="UP000293142"/>
    </source>
</evidence>
<dbReference type="InterPro" id="IPR004547">
    <property type="entry name" value="Glucosamine6P_isomerase"/>
</dbReference>
<dbReference type="InterPro" id="IPR006148">
    <property type="entry name" value="Glc/Gal-6P_isomerase"/>
</dbReference>
<dbReference type="AlphaFoldDB" id="A0A4Q9DDX7"/>
<dbReference type="PANTHER" id="PTHR11280:SF6">
    <property type="entry name" value="GLUCOSAMINE-6-PHOSPHATE ISOMERASE NAGB"/>
    <property type="match status" value="1"/>
</dbReference>
<proteinExistence type="predicted"/>
<dbReference type="SUPFAM" id="SSF100950">
    <property type="entry name" value="NagB/RpiA/CoA transferase-like"/>
    <property type="match status" value="1"/>
</dbReference>
<dbReference type="CDD" id="cd01399">
    <property type="entry name" value="GlcN6P_deaminase"/>
    <property type="match status" value="1"/>
</dbReference>
<sequence length="256" mass="28482">METNAVKPITINELTVLPYSTRQEMGKAVASDVKDRMLELLREKDQITVVFASAPSQNEFLDALREEADIPWERVICFHLDEYVGLSAEAPQSFSLYLQEKLFKTRKPKQFHAIDGLNDPEKECERYSQLLAANPVDIACIGIGENGHIAFNDPHIADFNDPLRVKSVHLDLVSRQQQVNDGCFETLEQVPSIAISLTIPTIMSASHIFCTVPGDRKKQAVRDAVHGPVTEQCPASILRSAGSCRMYLDAESASLL</sequence>
<dbReference type="GO" id="GO:0005975">
    <property type="term" value="P:carbohydrate metabolic process"/>
    <property type="evidence" value="ECO:0007669"/>
    <property type="project" value="InterPro"/>
</dbReference>
<dbReference type="Pfam" id="PF01182">
    <property type="entry name" value="Glucosamine_iso"/>
    <property type="match status" value="1"/>
</dbReference>
<dbReference type="GO" id="GO:0005737">
    <property type="term" value="C:cytoplasm"/>
    <property type="evidence" value="ECO:0007669"/>
    <property type="project" value="TreeGrafter"/>
</dbReference>
<protein>
    <submittedName>
        <fullName evidence="3">Glucosamine-6-phosphate deaminase</fullName>
    </submittedName>
</protein>